<keyword evidence="3" id="KW-1185">Reference proteome</keyword>
<comment type="caution">
    <text evidence="2">The sequence shown here is derived from an EMBL/GenBank/DDBJ whole genome shotgun (WGS) entry which is preliminary data.</text>
</comment>
<accession>A0ABU2KIB9</accession>
<reference evidence="3" key="1">
    <citation type="submission" date="2023-07" db="EMBL/GenBank/DDBJ databases">
        <title>Isolating and identifying novel microbial strains from the Mariana Trench.</title>
        <authorList>
            <person name="Fu H."/>
        </authorList>
    </citation>
    <scope>NUCLEOTIDE SEQUENCE [LARGE SCALE GENOMIC DNA]</scope>
    <source>
        <strain evidence="3">T-y2</strain>
    </source>
</reference>
<sequence>MSLPGKIRQLDFAQFWSLFKVFVTRPLYIFPTYKATQETVKIADSLYGSAHHQNNVTNAFRHALWNFMIAKKCLRQNSSVEKSIDWAQTITDLHEKLMPNQNLLKAMDLHNNAVGRKMFAKYHQLNNEKEIIKIFTDLIPEAVKITNTKALKDYKNQMVYTEAYEHER</sequence>
<evidence type="ECO:0000313" key="2">
    <source>
        <dbReference type="EMBL" id="MDT0294413.1"/>
    </source>
</evidence>
<organism evidence="2 3">
    <name type="scientific">Mesonia ostreae</name>
    <dbReference type="NCBI Taxonomy" id="861110"/>
    <lineage>
        <taxon>Bacteria</taxon>
        <taxon>Pseudomonadati</taxon>
        <taxon>Bacteroidota</taxon>
        <taxon>Flavobacteriia</taxon>
        <taxon>Flavobacteriales</taxon>
        <taxon>Flavobacteriaceae</taxon>
        <taxon>Mesonia</taxon>
    </lineage>
</organism>
<evidence type="ECO:0000259" key="1">
    <source>
        <dbReference type="Pfam" id="PF22322"/>
    </source>
</evidence>
<dbReference type="Proteomes" id="UP001182991">
    <property type="component" value="Unassembled WGS sequence"/>
</dbReference>
<gene>
    <name evidence="2" type="ORF">RLT85_07180</name>
</gene>
<feature type="domain" description="DUF6973" evidence="1">
    <location>
        <begin position="20"/>
        <end position="138"/>
    </location>
</feature>
<dbReference type="InterPro" id="IPR054246">
    <property type="entry name" value="DUF6973"/>
</dbReference>
<dbReference type="Pfam" id="PF22322">
    <property type="entry name" value="DUF6973"/>
    <property type="match status" value="1"/>
</dbReference>
<dbReference type="EMBL" id="JAVRBG010000006">
    <property type="protein sequence ID" value="MDT0294413.1"/>
    <property type="molecule type" value="Genomic_DNA"/>
</dbReference>
<dbReference type="RefSeq" id="WP_311401349.1">
    <property type="nucleotide sequence ID" value="NZ_JAVRBG010000006.1"/>
</dbReference>
<name>A0ABU2KIB9_9FLAO</name>
<evidence type="ECO:0000313" key="3">
    <source>
        <dbReference type="Proteomes" id="UP001182991"/>
    </source>
</evidence>
<protein>
    <recommendedName>
        <fullName evidence="1">DUF6973 domain-containing protein</fullName>
    </recommendedName>
</protein>
<proteinExistence type="predicted"/>